<comment type="subcellular location">
    <subcellularLocation>
        <location evidence="3">Cytoplasm</location>
    </subcellularLocation>
</comment>
<sequence length="268" mass="28302">MRAAVDKPGLTAGPLGLSDQTTALAEEMPIALVYNGTTLAVMMGSPADLIDFAVGFSLTEGLVDSADELGEVEVIRHAQGVELQMWLPEERAAAMAKRRRALAGPVGCGLCGVESLEQAMRALPRVTANLRLRRQDIHLATTAMRQQQPLHDETHAAHAAGFYRPGDGLILVREDVGRHNALDKLAGALALAGIDASTGAITVTSRLSSEMIQKTAQIGAPVLIAVSAPTALGVDLADQAGLTLVTRARGTRFDVFTHTHRIHSGEPQ</sequence>
<dbReference type="AlphaFoldDB" id="A0A0P1FUC8"/>
<dbReference type="Proteomes" id="UP000051086">
    <property type="component" value="Unassembled WGS sequence"/>
</dbReference>
<protein>
    <recommendedName>
        <fullName evidence="3">Sulfur carrier protein FdhD</fullName>
    </recommendedName>
</protein>
<evidence type="ECO:0000313" key="7">
    <source>
        <dbReference type="Proteomes" id="UP000051887"/>
    </source>
</evidence>
<dbReference type="EMBL" id="CYSB01000010">
    <property type="protein sequence ID" value="CUH64365.1"/>
    <property type="molecule type" value="Genomic_DNA"/>
</dbReference>
<dbReference type="PANTHER" id="PTHR30592:SF1">
    <property type="entry name" value="SULFUR CARRIER PROTEIN FDHD"/>
    <property type="match status" value="1"/>
</dbReference>
<dbReference type="InterPro" id="IPR003786">
    <property type="entry name" value="FdhD"/>
</dbReference>
<evidence type="ECO:0000313" key="4">
    <source>
        <dbReference type="EMBL" id="CUH64365.1"/>
    </source>
</evidence>
<keyword evidence="1 3" id="KW-0963">Cytoplasm</keyword>
<dbReference type="NCBIfam" id="TIGR00129">
    <property type="entry name" value="fdhD_narQ"/>
    <property type="match status" value="1"/>
</dbReference>
<dbReference type="OrthoDB" id="3197277at2"/>
<dbReference type="GO" id="GO:0097163">
    <property type="term" value="F:sulfur carrier activity"/>
    <property type="evidence" value="ECO:0007669"/>
    <property type="project" value="UniProtKB-UniRule"/>
</dbReference>
<dbReference type="InterPro" id="IPR016193">
    <property type="entry name" value="Cytidine_deaminase-like"/>
</dbReference>
<dbReference type="EMBL" id="CYSC01000047">
    <property type="protein sequence ID" value="CUH74384.1"/>
    <property type="molecule type" value="Genomic_DNA"/>
</dbReference>
<name>A0A0P1FUC8_9RHOB</name>
<dbReference type="Pfam" id="PF02634">
    <property type="entry name" value="FdhD-NarQ"/>
    <property type="match status" value="1"/>
</dbReference>
<evidence type="ECO:0000256" key="3">
    <source>
        <dbReference type="HAMAP-Rule" id="MF_00187"/>
    </source>
</evidence>
<evidence type="ECO:0000256" key="2">
    <source>
        <dbReference type="ARBA" id="ARBA00023150"/>
    </source>
</evidence>
<dbReference type="GO" id="GO:0006777">
    <property type="term" value="P:Mo-molybdopterin cofactor biosynthetic process"/>
    <property type="evidence" value="ECO:0007669"/>
    <property type="project" value="UniProtKB-UniRule"/>
</dbReference>
<dbReference type="Gene3D" id="3.10.20.10">
    <property type="match status" value="1"/>
</dbReference>
<dbReference type="Gene3D" id="3.40.140.10">
    <property type="entry name" value="Cytidine Deaminase, domain 2"/>
    <property type="match status" value="1"/>
</dbReference>
<dbReference type="Proteomes" id="UP000051887">
    <property type="component" value="Unassembled WGS sequence"/>
</dbReference>
<gene>
    <name evidence="3" type="primary">fdhD</name>
    <name evidence="4" type="ORF">TL5118_00853</name>
    <name evidence="5" type="ORF">TL5120_04204</name>
</gene>
<comment type="similarity">
    <text evidence="3">Belongs to the FdhD family.</text>
</comment>
<accession>A0A0P1FUC8</accession>
<dbReference type="HAMAP" id="MF_00187">
    <property type="entry name" value="FdhD"/>
    <property type="match status" value="1"/>
</dbReference>
<reference evidence="4 6" key="1">
    <citation type="submission" date="2015-09" db="EMBL/GenBank/DDBJ databases">
        <authorList>
            <person name="Rodrigo-Torres L."/>
            <person name="Arahal D.R."/>
        </authorList>
    </citation>
    <scope>NUCLEOTIDE SEQUENCE [LARGE SCALE GENOMIC DNA]</scope>
    <source>
        <strain evidence="4 6">CECT 5118</strain>
    </source>
</reference>
<keyword evidence="2 3" id="KW-0501">Molybdenum cofactor biosynthesis</keyword>
<evidence type="ECO:0000313" key="5">
    <source>
        <dbReference type="EMBL" id="CUH74384.1"/>
    </source>
</evidence>
<proteinExistence type="inferred from homology"/>
<reference evidence="5 7" key="2">
    <citation type="submission" date="2015-09" db="EMBL/GenBank/DDBJ databases">
        <authorList>
            <consortium name="Swine Surveillance"/>
        </authorList>
    </citation>
    <scope>NUCLEOTIDE SEQUENCE [LARGE SCALE GENOMIC DNA]</scope>
    <source>
        <strain evidence="5 7">5120</strain>
    </source>
</reference>
<organism evidence="5 7">
    <name type="scientific">Thalassovita autumnalis</name>
    <dbReference type="NCBI Taxonomy" id="2072972"/>
    <lineage>
        <taxon>Bacteria</taxon>
        <taxon>Pseudomonadati</taxon>
        <taxon>Pseudomonadota</taxon>
        <taxon>Alphaproteobacteria</taxon>
        <taxon>Rhodobacterales</taxon>
        <taxon>Roseobacteraceae</taxon>
        <taxon>Thalassovita</taxon>
    </lineage>
</organism>
<comment type="function">
    <text evidence="3">Required for formate dehydrogenase (FDH) activity. Acts as a sulfur carrier protein that transfers sulfur from IscS to the molybdenum cofactor prior to its insertion into FDH.</text>
</comment>
<evidence type="ECO:0000313" key="6">
    <source>
        <dbReference type="Proteomes" id="UP000051086"/>
    </source>
</evidence>
<dbReference type="GO" id="GO:0005737">
    <property type="term" value="C:cytoplasm"/>
    <property type="evidence" value="ECO:0007669"/>
    <property type="project" value="UniProtKB-SubCell"/>
</dbReference>
<evidence type="ECO:0000256" key="1">
    <source>
        <dbReference type="ARBA" id="ARBA00022490"/>
    </source>
</evidence>
<keyword evidence="6" id="KW-1185">Reference proteome</keyword>
<dbReference type="RefSeq" id="WP_058245501.1">
    <property type="nucleotide sequence ID" value="NZ_CYSB01000010.1"/>
</dbReference>
<dbReference type="PIRSF" id="PIRSF015626">
    <property type="entry name" value="FdhD"/>
    <property type="match status" value="1"/>
</dbReference>
<feature type="active site" description="Cysteine persulfide intermediate" evidence="3">
    <location>
        <position position="108"/>
    </location>
</feature>
<comment type="caution">
    <text evidence="3">Lacks conserved residue(s) required for the propagation of feature annotation.</text>
</comment>
<dbReference type="PANTHER" id="PTHR30592">
    <property type="entry name" value="FORMATE DEHYDROGENASE"/>
    <property type="match status" value="1"/>
</dbReference>
<dbReference type="GO" id="GO:0016783">
    <property type="term" value="F:sulfurtransferase activity"/>
    <property type="evidence" value="ECO:0007669"/>
    <property type="project" value="InterPro"/>
</dbReference>
<dbReference type="SUPFAM" id="SSF53927">
    <property type="entry name" value="Cytidine deaminase-like"/>
    <property type="match status" value="1"/>
</dbReference>